<dbReference type="AlphaFoldDB" id="A0A8T0EM86"/>
<reference evidence="4" key="2">
    <citation type="submission" date="2020-06" db="EMBL/GenBank/DDBJ databases">
        <authorList>
            <person name="Sheffer M."/>
        </authorList>
    </citation>
    <scope>NUCLEOTIDE SEQUENCE</scope>
</reference>
<comment type="caution">
    <text evidence="4">The sequence shown here is derived from an EMBL/GenBank/DDBJ whole genome shotgun (WGS) entry which is preliminary data.</text>
</comment>
<feature type="transmembrane region" description="Helical" evidence="2">
    <location>
        <begin position="495"/>
        <end position="520"/>
    </location>
</feature>
<feature type="compositionally biased region" description="Polar residues" evidence="1">
    <location>
        <begin position="315"/>
        <end position="327"/>
    </location>
</feature>
<evidence type="ECO:0000313" key="5">
    <source>
        <dbReference type="Proteomes" id="UP000807504"/>
    </source>
</evidence>
<name>A0A8T0EM86_ARGBR</name>
<feature type="chain" id="PRO_5035758099" description="ZP domain-containing protein" evidence="3">
    <location>
        <begin position="16"/>
        <end position="548"/>
    </location>
</feature>
<proteinExistence type="predicted"/>
<accession>A0A8T0EM86</accession>
<evidence type="ECO:0000256" key="3">
    <source>
        <dbReference type="SAM" id="SignalP"/>
    </source>
</evidence>
<gene>
    <name evidence="4" type="ORF">HNY73_013857</name>
</gene>
<keyword evidence="3" id="KW-0732">Signal</keyword>
<dbReference type="Proteomes" id="UP000807504">
    <property type="component" value="Unassembled WGS sequence"/>
</dbReference>
<feature type="region of interest" description="Disordered" evidence="1">
    <location>
        <begin position="315"/>
        <end position="335"/>
    </location>
</feature>
<dbReference type="PANTHER" id="PTHR39959">
    <property type="entry name" value="RE44287P-RELATED"/>
    <property type="match status" value="1"/>
</dbReference>
<evidence type="ECO:0000313" key="4">
    <source>
        <dbReference type="EMBL" id="KAF8776920.1"/>
    </source>
</evidence>
<keyword evidence="2" id="KW-1133">Transmembrane helix</keyword>
<protein>
    <recommendedName>
        <fullName evidence="6">ZP domain-containing protein</fullName>
    </recommendedName>
</protein>
<dbReference type="PANTHER" id="PTHR39959:SF2">
    <property type="entry name" value="RE44287P"/>
    <property type="match status" value="1"/>
</dbReference>
<feature type="region of interest" description="Disordered" evidence="1">
    <location>
        <begin position="25"/>
        <end position="96"/>
    </location>
</feature>
<organism evidence="4 5">
    <name type="scientific">Argiope bruennichi</name>
    <name type="common">Wasp spider</name>
    <name type="synonym">Aranea bruennichi</name>
    <dbReference type="NCBI Taxonomy" id="94029"/>
    <lineage>
        <taxon>Eukaryota</taxon>
        <taxon>Metazoa</taxon>
        <taxon>Ecdysozoa</taxon>
        <taxon>Arthropoda</taxon>
        <taxon>Chelicerata</taxon>
        <taxon>Arachnida</taxon>
        <taxon>Araneae</taxon>
        <taxon>Araneomorphae</taxon>
        <taxon>Entelegynae</taxon>
        <taxon>Araneoidea</taxon>
        <taxon>Araneidae</taxon>
        <taxon>Argiope</taxon>
    </lineage>
</organism>
<evidence type="ECO:0000256" key="1">
    <source>
        <dbReference type="SAM" id="MobiDB-lite"/>
    </source>
</evidence>
<feature type="signal peptide" evidence="3">
    <location>
        <begin position="1"/>
        <end position="15"/>
    </location>
</feature>
<reference evidence="4" key="1">
    <citation type="journal article" date="2020" name="bioRxiv">
        <title>Chromosome-level reference genome of the European wasp spider Argiope bruennichi: a resource for studies on range expansion and evolutionary adaptation.</title>
        <authorList>
            <person name="Sheffer M.M."/>
            <person name="Hoppe A."/>
            <person name="Krehenwinkel H."/>
            <person name="Uhl G."/>
            <person name="Kuss A.W."/>
            <person name="Jensen L."/>
            <person name="Jensen C."/>
            <person name="Gillespie R.G."/>
            <person name="Hoff K.J."/>
            <person name="Prost S."/>
        </authorList>
    </citation>
    <scope>NUCLEOTIDE SEQUENCE</scope>
</reference>
<evidence type="ECO:0000256" key="2">
    <source>
        <dbReference type="SAM" id="Phobius"/>
    </source>
</evidence>
<dbReference type="EMBL" id="JABXBU010002072">
    <property type="protein sequence ID" value="KAF8776920.1"/>
    <property type="molecule type" value="Genomic_DNA"/>
</dbReference>
<sequence length="548" mass="60998">MKHFIEHFIFWGVFCQVLMKASFEDQPDDTKKKADRFGVGWWDPDPWISEPQPPAPLGPPPSRPQPARPPAPLDQPRPPAPLVQPPAPIQNVHHPNNHVENNHVTRGGMHAEDIQCLHSNGVTFLSAVIIPPAEYTSQPVFEDAAGPSYTAADCAMRPNEGSGFQRTFAMYVQHFNKCGVRVQQGSDGKEWISVTIRFPYMEGLRMAEDEYVMIMCKPQDRIATTQHVMDIRGSAVEGRSVQTKKVFRSGPRDVACRMSLMSRSQGSRTFNREMKSGATVRVGQDLQIRAMVKEGDGWNFAMLKDVVITRLSGDRASSNARSSQYPPQGQEGGANNIDVEENAIYRDQRLGQFDGTTAHDIAQLVLSDGCRNPQYRPIAPFHPQRDPNNPLAVNFVFKAFMFQNMLDGETLRLSAQVVACAELSDCQLAFCNGEMARGKRRRDIRTLDGETPNVKNFTEDFQLAVTLGGFSQTPFMSVPTDIQKKRSSIVGDCKLILISVSCAAILFCLATTSAAAIAIGSKRKGIVSPREAEEFKLKKKLERLYQKK</sequence>
<keyword evidence="5" id="KW-1185">Reference proteome</keyword>
<keyword evidence="2" id="KW-0472">Membrane</keyword>
<keyword evidence="2" id="KW-0812">Transmembrane</keyword>
<feature type="compositionally biased region" description="Pro residues" evidence="1">
    <location>
        <begin position="51"/>
        <end position="88"/>
    </location>
</feature>
<evidence type="ECO:0008006" key="6">
    <source>
        <dbReference type="Google" id="ProtNLM"/>
    </source>
</evidence>